<dbReference type="InterPro" id="IPR040079">
    <property type="entry name" value="Glutathione_S-Trfase"/>
</dbReference>
<dbReference type="STRING" id="1891224.BBP83_07810"/>
<reference evidence="2 3" key="1">
    <citation type="submission" date="2016-07" db="EMBL/GenBank/DDBJ databases">
        <title>Acinetobacter sp. ANC 4603.</title>
        <authorList>
            <person name="Radolfova-Krizova L."/>
            <person name="Nemec A."/>
        </authorList>
    </citation>
    <scope>NUCLEOTIDE SEQUENCE [LARGE SCALE GENOMIC DNA]</scope>
    <source>
        <strain evidence="2 3">ANC 4603</strain>
    </source>
</reference>
<dbReference type="PANTHER" id="PTHR44051">
    <property type="entry name" value="GLUTATHIONE S-TRANSFERASE-RELATED"/>
    <property type="match status" value="1"/>
</dbReference>
<dbReference type="Gene3D" id="1.20.1050.10">
    <property type="match status" value="1"/>
</dbReference>
<dbReference type="PROSITE" id="PS50405">
    <property type="entry name" value="GST_CTER"/>
    <property type="match status" value="1"/>
</dbReference>
<feature type="domain" description="GST C-terminal" evidence="1">
    <location>
        <begin position="82"/>
        <end position="217"/>
    </location>
</feature>
<dbReference type="Pfam" id="PF13417">
    <property type="entry name" value="GST_N_3"/>
    <property type="match status" value="1"/>
</dbReference>
<evidence type="ECO:0000313" key="3">
    <source>
        <dbReference type="Proteomes" id="UP000186553"/>
    </source>
</evidence>
<evidence type="ECO:0000313" key="2">
    <source>
        <dbReference type="EMBL" id="ODA13328.1"/>
    </source>
</evidence>
<evidence type="ECO:0000259" key="1">
    <source>
        <dbReference type="PROSITE" id="PS50405"/>
    </source>
</evidence>
<keyword evidence="3" id="KW-1185">Reference proteome</keyword>
<dbReference type="SFLD" id="SFLDS00019">
    <property type="entry name" value="Glutathione_Transferase_(cytos"/>
    <property type="match status" value="1"/>
</dbReference>
<dbReference type="InterPro" id="IPR004045">
    <property type="entry name" value="Glutathione_S-Trfase_N"/>
</dbReference>
<gene>
    <name evidence="2" type="ORF">BBP83_07810</name>
</gene>
<dbReference type="InterPro" id="IPR004046">
    <property type="entry name" value="GST_C"/>
</dbReference>
<dbReference type="InterPro" id="IPR010987">
    <property type="entry name" value="Glutathione-S-Trfase_C-like"/>
</dbReference>
<dbReference type="InterPro" id="IPR036249">
    <property type="entry name" value="Thioredoxin-like_sf"/>
</dbReference>
<proteinExistence type="predicted"/>
<dbReference type="RefSeq" id="WP_068887580.1">
    <property type="nucleotide sequence ID" value="NZ_CBCRUU010000002.1"/>
</dbReference>
<dbReference type="EMBL" id="MBDL01000009">
    <property type="protein sequence ID" value="ODA13328.1"/>
    <property type="molecule type" value="Genomic_DNA"/>
</dbReference>
<name>A0A1C3CXD5_9GAMM</name>
<dbReference type="Gene3D" id="3.40.30.10">
    <property type="entry name" value="Glutaredoxin"/>
    <property type="match status" value="1"/>
</dbReference>
<organism evidence="2 3">
    <name type="scientific">Acinetobacter celticus</name>
    <dbReference type="NCBI Taxonomy" id="1891224"/>
    <lineage>
        <taxon>Bacteria</taxon>
        <taxon>Pseudomonadati</taxon>
        <taxon>Pseudomonadota</taxon>
        <taxon>Gammaproteobacteria</taxon>
        <taxon>Moraxellales</taxon>
        <taxon>Moraxellaceae</taxon>
        <taxon>Acinetobacter</taxon>
    </lineage>
</organism>
<dbReference type="SFLD" id="SFLDG00358">
    <property type="entry name" value="Main_(cytGST)"/>
    <property type="match status" value="1"/>
</dbReference>
<accession>A0A1C3CXD5</accession>
<dbReference type="CDD" id="cd03189">
    <property type="entry name" value="GST_C_GTT1_like"/>
    <property type="match status" value="1"/>
</dbReference>
<dbReference type="SUPFAM" id="SSF52833">
    <property type="entry name" value="Thioredoxin-like"/>
    <property type="match status" value="1"/>
</dbReference>
<dbReference type="Pfam" id="PF00043">
    <property type="entry name" value="GST_C"/>
    <property type="match status" value="1"/>
</dbReference>
<dbReference type="InterPro" id="IPR036282">
    <property type="entry name" value="Glutathione-S-Trfase_C_sf"/>
</dbReference>
<dbReference type="OrthoDB" id="9810080at2"/>
<dbReference type="SUPFAM" id="SSF47616">
    <property type="entry name" value="GST C-terminal domain-like"/>
    <property type="match status" value="1"/>
</dbReference>
<comment type="caution">
    <text evidence="2">The sequence shown here is derived from an EMBL/GenBank/DDBJ whole genome shotgun (WGS) entry which is preliminary data.</text>
</comment>
<sequence>MELKLHHLINSRSQRILWLLEELQLDYELIIHPQKVLNADAPPHKFPTLLLQQSGHEQTLTESSAIAAYLCQQKQALILNSSAHHYWDFCFYTHFSDGSFMPNLALKQVFSQIVCQTPWPVRFISLAVKATFNKSYLNPEIKTQLALLNDHLTKNTWLAGDQFSYADILLWFPLHACMHAYPDFQAYNTLECYLRQIKSRPAFQAALLKGQWSADEFQRYWEMTQ</sequence>
<dbReference type="AlphaFoldDB" id="A0A1C3CXD5"/>
<dbReference type="Proteomes" id="UP000186553">
    <property type="component" value="Unassembled WGS sequence"/>
</dbReference>
<dbReference type="CDD" id="cd03046">
    <property type="entry name" value="GST_N_GTT1_like"/>
    <property type="match status" value="1"/>
</dbReference>
<dbReference type="PANTHER" id="PTHR44051:SF9">
    <property type="entry name" value="GLUTATHIONE S-TRANSFERASE 1"/>
    <property type="match status" value="1"/>
</dbReference>
<protein>
    <submittedName>
        <fullName evidence="2">Glutathione S-transferase</fullName>
    </submittedName>
</protein>